<dbReference type="Proteomes" id="UP000321638">
    <property type="component" value="Unassembled WGS sequence"/>
</dbReference>
<dbReference type="InterPro" id="IPR036770">
    <property type="entry name" value="Ankyrin_rpt-contain_sf"/>
</dbReference>
<feature type="transmembrane region" description="Helical" evidence="1">
    <location>
        <begin position="55"/>
        <end position="78"/>
    </location>
</feature>
<evidence type="ECO:0000313" key="2">
    <source>
        <dbReference type="EMBL" id="TXL81669.1"/>
    </source>
</evidence>
<feature type="transmembrane region" description="Helical" evidence="1">
    <location>
        <begin position="84"/>
        <end position="110"/>
    </location>
</feature>
<gene>
    <name evidence="2" type="ORF">FHP25_03830</name>
</gene>
<keyword evidence="1" id="KW-1133">Transmembrane helix</keyword>
<feature type="transmembrane region" description="Helical" evidence="1">
    <location>
        <begin position="117"/>
        <end position="139"/>
    </location>
</feature>
<dbReference type="RefSeq" id="WP_178133267.1">
    <property type="nucleotide sequence ID" value="NZ_VDUZ01000003.1"/>
</dbReference>
<name>A0A5C8PUT7_9HYPH</name>
<protein>
    <submittedName>
        <fullName evidence="2">Uncharacterized protein</fullName>
    </submittedName>
</protein>
<dbReference type="SUPFAM" id="SSF48403">
    <property type="entry name" value="Ankyrin repeat"/>
    <property type="match status" value="1"/>
</dbReference>
<dbReference type="Gene3D" id="1.25.40.20">
    <property type="entry name" value="Ankyrin repeat-containing domain"/>
    <property type="match status" value="1"/>
</dbReference>
<dbReference type="EMBL" id="VDUZ01000003">
    <property type="protein sequence ID" value="TXL81669.1"/>
    <property type="molecule type" value="Genomic_DNA"/>
</dbReference>
<keyword evidence="1" id="KW-0472">Membrane</keyword>
<evidence type="ECO:0000256" key="1">
    <source>
        <dbReference type="SAM" id="Phobius"/>
    </source>
</evidence>
<sequence length="438" mass="45723">MTASAARRAGCALTSVVAKGGAVLKSPTGRARSTLASGCPRDASMNASPRQGPTALGILCWILGILTVATPVAGWLLGAGAGRYGGYLIAAGVVLGALLNVPSLIANLFYARRRRWAVIWLNLVLLLQLVAVATALWFVGSALTQSSRESDVYRRTSQVYPAIKTNDPAAVEKALNVCAADCAALLDTFLLSATVEGASRSMAYLLSKGANPTPGPVSNAVASLQTCEGVRLSALNSLAVSVARGDEAAIGLLLAKSDDKGRQKAAWVAAQRDRLDLLQRLLEAGVPLTMRGSGLDENATLLNAAASGAALRVGAWLLKEKGFDANGDPQEPGRPPVDTPLLSLIGFAWDAREAPRLRAFLDMLAAHGAQLDRTSSMSGQTPLQKATWARSPVAADALIAAGASQASLTAEDRDRLLKLRQNPQTGFNPNIDSRDCLP</sequence>
<organism evidence="2 3">
    <name type="scientific">Vineibacter terrae</name>
    <dbReference type="NCBI Taxonomy" id="2586908"/>
    <lineage>
        <taxon>Bacteria</taxon>
        <taxon>Pseudomonadati</taxon>
        <taxon>Pseudomonadota</taxon>
        <taxon>Alphaproteobacteria</taxon>
        <taxon>Hyphomicrobiales</taxon>
        <taxon>Vineibacter</taxon>
    </lineage>
</organism>
<keyword evidence="3" id="KW-1185">Reference proteome</keyword>
<comment type="caution">
    <text evidence="2">The sequence shown here is derived from an EMBL/GenBank/DDBJ whole genome shotgun (WGS) entry which is preliminary data.</text>
</comment>
<accession>A0A5C8PUT7</accession>
<keyword evidence="1" id="KW-0812">Transmembrane</keyword>
<dbReference type="AlphaFoldDB" id="A0A5C8PUT7"/>
<reference evidence="2 3" key="1">
    <citation type="submission" date="2019-06" db="EMBL/GenBank/DDBJ databases">
        <title>New taxonomy in bacterial strain CC-CFT640, isolated from vineyard.</title>
        <authorList>
            <person name="Lin S.-Y."/>
            <person name="Tsai C.-F."/>
            <person name="Young C.-C."/>
        </authorList>
    </citation>
    <scope>NUCLEOTIDE SEQUENCE [LARGE SCALE GENOMIC DNA]</scope>
    <source>
        <strain evidence="2 3">CC-CFT640</strain>
    </source>
</reference>
<proteinExistence type="predicted"/>
<evidence type="ECO:0000313" key="3">
    <source>
        <dbReference type="Proteomes" id="UP000321638"/>
    </source>
</evidence>